<keyword evidence="1" id="KW-1133">Transmembrane helix</keyword>
<feature type="transmembrane region" description="Helical" evidence="1">
    <location>
        <begin position="53"/>
        <end position="72"/>
    </location>
</feature>
<dbReference type="AlphaFoldDB" id="A0A486XMZ0"/>
<gene>
    <name evidence="2" type="ORF">BAL341_1451</name>
</gene>
<protein>
    <submittedName>
        <fullName evidence="2">Uncharacterized protein</fullName>
    </submittedName>
</protein>
<keyword evidence="1" id="KW-0812">Transmembrane</keyword>
<sequence length="84" mass="9141">MASARFGFDTDVIAKLWQRPLRFALALGWAGLIDVALAAAYRATALPDNHLLAALFAMLGYPLAILGALWLCRRCRLAEKAEPA</sequence>
<accession>A0A486XMZ0</accession>
<reference evidence="2" key="1">
    <citation type="submission" date="2019-04" db="EMBL/GenBank/DDBJ databases">
        <authorList>
            <person name="Brambilla D."/>
        </authorList>
    </citation>
    <scope>NUCLEOTIDE SEQUENCE</scope>
    <source>
        <strain evidence="2">BAL1</strain>
    </source>
</reference>
<dbReference type="EMBL" id="CAAJGR010000083">
    <property type="protein sequence ID" value="VHO03522.1"/>
    <property type="molecule type" value="Genomic_DNA"/>
</dbReference>
<evidence type="ECO:0000256" key="1">
    <source>
        <dbReference type="SAM" id="Phobius"/>
    </source>
</evidence>
<name>A0A486XMZ0_9GAMM</name>
<proteinExistence type="predicted"/>
<feature type="transmembrane region" description="Helical" evidence="1">
    <location>
        <begin position="21"/>
        <end position="41"/>
    </location>
</feature>
<evidence type="ECO:0000313" key="2">
    <source>
        <dbReference type="EMBL" id="VHO03522.1"/>
    </source>
</evidence>
<organism evidence="2">
    <name type="scientific">Rheinheimera sp. BAL341</name>
    <dbReference type="NCBI Taxonomy" id="1708203"/>
    <lineage>
        <taxon>Bacteria</taxon>
        <taxon>Pseudomonadati</taxon>
        <taxon>Pseudomonadota</taxon>
        <taxon>Gammaproteobacteria</taxon>
        <taxon>Chromatiales</taxon>
        <taxon>Chromatiaceae</taxon>
        <taxon>Rheinheimera</taxon>
    </lineage>
</organism>
<keyword evidence="1" id="KW-0472">Membrane</keyword>